<dbReference type="GO" id="GO:0003848">
    <property type="term" value="F:2-amino-4-hydroxy-6-hydroxymethyldihydropteridine diphosphokinase activity"/>
    <property type="evidence" value="ECO:0007669"/>
    <property type="project" value="UniProtKB-EC"/>
</dbReference>
<keyword evidence="5" id="KW-0479">Metal-binding</keyword>
<evidence type="ECO:0000256" key="2">
    <source>
        <dbReference type="ARBA" id="ARBA00005051"/>
    </source>
</evidence>
<dbReference type="Proteomes" id="UP000290365">
    <property type="component" value="Chromosome"/>
</dbReference>
<dbReference type="SUPFAM" id="SSF55083">
    <property type="entry name" value="6-hydroxymethyl-7,8-dihydropterin pyrophosphokinase, HPPK"/>
    <property type="match status" value="1"/>
</dbReference>
<dbReference type="GO" id="GO:0016301">
    <property type="term" value="F:kinase activity"/>
    <property type="evidence" value="ECO:0007669"/>
    <property type="project" value="UniProtKB-KW"/>
</dbReference>
<evidence type="ECO:0000256" key="11">
    <source>
        <dbReference type="ARBA" id="ARBA00023004"/>
    </source>
</evidence>
<dbReference type="PROSITE" id="PS00794">
    <property type="entry name" value="HPPK"/>
    <property type="match status" value="1"/>
</dbReference>
<dbReference type="Pfam" id="PF02649">
    <property type="entry name" value="GCHY-1"/>
    <property type="match status" value="1"/>
</dbReference>
<dbReference type="PANTHER" id="PTHR36445:SF1">
    <property type="entry name" value="GTP CYCLOHYDROLASE MPTA"/>
    <property type="match status" value="1"/>
</dbReference>
<dbReference type="RefSeq" id="WP_129889284.1">
    <property type="nucleotide sequence ID" value="NZ_CP035758.1"/>
</dbReference>
<dbReference type="InterPro" id="IPR000550">
    <property type="entry name" value="Hppk"/>
</dbReference>
<dbReference type="GO" id="GO:0003934">
    <property type="term" value="F:GTP cyclohydrolase I activity"/>
    <property type="evidence" value="ECO:0007669"/>
    <property type="project" value="InterPro"/>
</dbReference>
<evidence type="ECO:0000259" key="12">
    <source>
        <dbReference type="PROSITE" id="PS00794"/>
    </source>
</evidence>
<keyword evidence="14" id="KW-1185">Reference proteome</keyword>
<evidence type="ECO:0000256" key="7">
    <source>
        <dbReference type="ARBA" id="ARBA00022777"/>
    </source>
</evidence>
<dbReference type="GO" id="GO:0046656">
    <property type="term" value="P:folic acid biosynthetic process"/>
    <property type="evidence" value="ECO:0007669"/>
    <property type="project" value="UniProtKB-KW"/>
</dbReference>
<evidence type="ECO:0000256" key="5">
    <source>
        <dbReference type="ARBA" id="ARBA00022723"/>
    </source>
</evidence>
<keyword evidence="10" id="KW-0289">Folate biosynthesis</keyword>
<dbReference type="GO" id="GO:0046872">
    <property type="term" value="F:metal ion binding"/>
    <property type="evidence" value="ECO:0007669"/>
    <property type="project" value="UniProtKB-KW"/>
</dbReference>
<dbReference type="HAMAP" id="MF_01527_A">
    <property type="entry name" value="GTP_cyclohydrol_A"/>
    <property type="match status" value="1"/>
</dbReference>
<evidence type="ECO:0000256" key="8">
    <source>
        <dbReference type="ARBA" id="ARBA00022801"/>
    </source>
</evidence>
<dbReference type="Gene3D" id="3.30.70.560">
    <property type="entry name" value="7,8-Dihydro-6-hydroxymethylpterin-pyrophosphokinase HPPK"/>
    <property type="match status" value="1"/>
</dbReference>
<dbReference type="InterPro" id="IPR035907">
    <property type="entry name" value="Hppk_sf"/>
</dbReference>
<keyword evidence="6" id="KW-0547">Nucleotide-binding</keyword>
<dbReference type="Pfam" id="PF01288">
    <property type="entry name" value="HPPK"/>
    <property type="match status" value="1"/>
</dbReference>
<dbReference type="PANTHER" id="PTHR36445">
    <property type="entry name" value="GTP CYCLOHYDROLASE MPTA"/>
    <property type="match status" value="1"/>
</dbReference>
<dbReference type="NCBIfam" id="TIGR00294">
    <property type="entry name" value="GTP cyclohydrolase MptA"/>
    <property type="match status" value="1"/>
</dbReference>
<dbReference type="EC" id="2.7.6.3" evidence="3"/>
<comment type="pathway">
    <text evidence="2">Cofactor biosynthesis; tetrahydrofolate biosynthesis; 2-amino-4-hydroxy-6-hydroxymethyl-7,8-dihydropteridine diphosphate from 7,8-dihydroneopterin triphosphate: step 4/4.</text>
</comment>
<dbReference type="InterPro" id="IPR022840">
    <property type="entry name" value="GTP_cyclohydrolase_MptA"/>
</dbReference>
<name>A0A4V0YZ24_KTERU</name>
<evidence type="ECO:0000256" key="3">
    <source>
        <dbReference type="ARBA" id="ARBA00013253"/>
    </source>
</evidence>
<keyword evidence="4" id="KW-0808">Transferase</keyword>
<keyword evidence="11" id="KW-0408">Iron</keyword>
<evidence type="ECO:0000313" key="14">
    <source>
        <dbReference type="Proteomes" id="UP000290365"/>
    </source>
</evidence>
<dbReference type="EMBL" id="CP035758">
    <property type="protein sequence ID" value="QBD78231.1"/>
    <property type="molecule type" value="Genomic_DNA"/>
</dbReference>
<accession>A0A4V0YZ24</accession>
<keyword evidence="7" id="KW-0418">Kinase</keyword>
<keyword evidence="9" id="KW-0067">ATP-binding</keyword>
<dbReference type="InterPro" id="IPR003801">
    <property type="entry name" value="GTP_cyclohydrolase_FolE2/MptA"/>
</dbReference>
<protein>
    <recommendedName>
        <fullName evidence="3">2-amino-4-hydroxy-6-hydroxymethyldihydropteridine diphosphokinase</fullName>
        <ecNumber evidence="3">2.7.6.3</ecNumber>
    </recommendedName>
</protein>
<evidence type="ECO:0000256" key="9">
    <source>
        <dbReference type="ARBA" id="ARBA00022840"/>
    </source>
</evidence>
<proteinExistence type="inferred from homology"/>
<dbReference type="GO" id="GO:0046654">
    <property type="term" value="P:tetrahydrofolate biosynthetic process"/>
    <property type="evidence" value="ECO:0007669"/>
    <property type="project" value="UniProtKB-UniPathway"/>
</dbReference>
<reference evidence="13 14" key="1">
    <citation type="submission" date="2019-01" db="EMBL/GenBank/DDBJ databases">
        <title>Ktedonosporobacter rubrisoli SCAWS-G2.</title>
        <authorList>
            <person name="Huang Y."/>
            <person name="Yan B."/>
        </authorList>
    </citation>
    <scope>NUCLEOTIDE SEQUENCE [LARGE SCALE GENOMIC DNA]</scope>
    <source>
        <strain evidence="13 14">SCAWS-G2</strain>
    </source>
</reference>
<evidence type="ECO:0000256" key="10">
    <source>
        <dbReference type="ARBA" id="ARBA00022909"/>
    </source>
</evidence>
<comment type="catalytic activity">
    <reaction evidence="1">
        <text>6-hydroxymethyl-7,8-dihydropterin + ATP = (7,8-dihydropterin-6-yl)methyl diphosphate + AMP + H(+)</text>
        <dbReference type="Rhea" id="RHEA:11412"/>
        <dbReference type="ChEBI" id="CHEBI:15378"/>
        <dbReference type="ChEBI" id="CHEBI:30616"/>
        <dbReference type="ChEBI" id="CHEBI:44841"/>
        <dbReference type="ChEBI" id="CHEBI:72950"/>
        <dbReference type="ChEBI" id="CHEBI:456215"/>
        <dbReference type="EC" id="2.7.6.3"/>
    </reaction>
</comment>
<evidence type="ECO:0000256" key="6">
    <source>
        <dbReference type="ARBA" id="ARBA00022741"/>
    </source>
</evidence>
<gene>
    <name evidence="13" type="ORF">EPA93_20390</name>
</gene>
<organism evidence="13 14">
    <name type="scientific">Ktedonosporobacter rubrisoli</name>
    <dbReference type="NCBI Taxonomy" id="2509675"/>
    <lineage>
        <taxon>Bacteria</taxon>
        <taxon>Bacillati</taxon>
        <taxon>Chloroflexota</taxon>
        <taxon>Ktedonobacteria</taxon>
        <taxon>Ktedonobacterales</taxon>
        <taxon>Ktedonosporobacteraceae</taxon>
        <taxon>Ktedonosporobacter</taxon>
    </lineage>
</organism>
<dbReference type="NCBIfam" id="TIGR01498">
    <property type="entry name" value="folK"/>
    <property type="match status" value="1"/>
</dbReference>
<feature type="domain" description="7,8-dihydro-6-hydroxymethylpterin-pyrophosphokinase" evidence="12">
    <location>
        <begin position="105"/>
        <end position="116"/>
    </location>
</feature>
<evidence type="ECO:0000313" key="13">
    <source>
        <dbReference type="EMBL" id="QBD78231.1"/>
    </source>
</evidence>
<dbReference type="CDD" id="cd00483">
    <property type="entry name" value="HPPK"/>
    <property type="match status" value="1"/>
</dbReference>
<evidence type="ECO:0000256" key="4">
    <source>
        <dbReference type="ARBA" id="ARBA00022679"/>
    </source>
</evidence>
<dbReference type="UniPathway" id="UPA00077">
    <property type="reaction ID" value="UER00155"/>
</dbReference>
<dbReference type="GO" id="GO:0005524">
    <property type="term" value="F:ATP binding"/>
    <property type="evidence" value="ECO:0007669"/>
    <property type="project" value="UniProtKB-KW"/>
</dbReference>
<sequence length="506" mass="56126">MSLDTALSPLFPAKNTPGATHSVYLALGSNLGDRRGNLATALQRLREVVDIDTVSSVYETEPVGYADQPRFLNLACSGKTWLSAYDLLKYAKAIEAAIGRKQTFRNGPRPIDIDILLYDDLRIEQEELTVPHPRMAERAFVLVPLAEIAPDVIDPASGQSIQELLNAIVQDGVTRLAPNLRIPLERDIQSGRPAVHVRLGRAGVVGIRKSLLLGNEGSQRWFDATFDLYADLATTQAGVHMSRFSDVLEEVLEEMASNSWPKIEVLAEAVAQAIVERQKVARAEVHIHTAYPLQKWTPVSGRRTQEVYGLLAHAVATQEGSKRLVGVEVEGMVACPCAQDMIHSFARVRLQEEGFPQEDIEKMLSVTPLATHNQRGRATLMLGTNQEIDAGDLIALVESAMSSENYALLKRPDELFIVNKAHANPRFVEDVVREVLAAVVDTYHDLSDDTFVWVHQRNEETIHKYDVDAEGWGTLGELRAEIAKNDNIEHHTTKEEWLDINGNASK</sequence>
<dbReference type="AlphaFoldDB" id="A0A4V0YZ24"/>
<dbReference type="KEGG" id="kbs:EPA93_20390"/>
<evidence type="ECO:0000256" key="1">
    <source>
        <dbReference type="ARBA" id="ARBA00000198"/>
    </source>
</evidence>
<dbReference type="OrthoDB" id="9808041at2"/>
<keyword evidence="8 13" id="KW-0378">Hydrolase</keyword>
<dbReference type="Gene3D" id="3.10.270.10">
    <property type="entry name" value="Urate Oxidase"/>
    <property type="match status" value="1"/>
</dbReference>